<dbReference type="EMBL" id="JAJFAZ020000007">
    <property type="protein sequence ID" value="KAI5320378.1"/>
    <property type="molecule type" value="Genomic_DNA"/>
</dbReference>
<gene>
    <name evidence="1" type="ORF">L3X38_040086</name>
</gene>
<proteinExistence type="predicted"/>
<dbReference type="AlphaFoldDB" id="A0AAD4YTR2"/>
<sequence>MEFYWGNCLNLELLDLLMRKPVSRLNFGTGKLEPVYPEVTNEEALVRMAKMLSVERARRKRVVVHENAALLSHKSL</sequence>
<comment type="caution">
    <text evidence="1">The sequence shown here is derived from an EMBL/GenBank/DDBJ whole genome shotgun (WGS) entry which is preliminary data.</text>
</comment>
<reference evidence="1 2" key="1">
    <citation type="journal article" date="2022" name="G3 (Bethesda)">
        <title>Whole-genome sequence and methylome profiling of the almond [Prunus dulcis (Mill.) D.A. Webb] cultivar 'Nonpareil'.</title>
        <authorList>
            <person name="D'Amico-Willman K.M."/>
            <person name="Ouma W.Z."/>
            <person name="Meulia T."/>
            <person name="Sideli G.M."/>
            <person name="Gradziel T.M."/>
            <person name="Fresnedo-Ramirez J."/>
        </authorList>
    </citation>
    <scope>NUCLEOTIDE SEQUENCE [LARGE SCALE GENOMIC DNA]</scope>
    <source>
        <strain evidence="1">Clone GOH B32 T37-40</strain>
    </source>
</reference>
<evidence type="ECO:0000313" key="2">
    <source>
        <dbReference type="Proteomes" id="UP001054821"/>
    </source>
</evidence>
<name>A0AAD4YTR2_PRUDU</name>
<dbReference type="Proteomes" id="UP001054821">
    <property type="component" value="Chromosome 7"/>
</dbReference>
<evidence type="ECO:0000313" key="1">
    <source>
        <dbReference type="EMBL" id="KAI5320378.1"/>
    </source>
</evidence>
<organism evidence="1 2">
    <name type="scientific">Prunus dulcis</name>
    <name type="common">Almond</name>
    <name type="synonym">Amygdalus dulcis</name>
    <dbReference type="NCBI Taxonomy" id="3755"/>
    <lineage>
        <taxon>Eukaryota</taxon>
        <taxon>Viridiplantae</taxon>
        <taxon>Streptophyta</taxon>
        <taxon>Embryophyta</taxon>
        <taxon>Tracheophyta</taxon>
        <taxon>Spermatophyta</taxon>
        <taxon>Magnoliopsida</taxon>
        <taxon>eudicotyledons</taxon>
        <taxon>Gunneridae</taxon>
        <taxon>Pentapetalae</taxon>
        <taxon>rosids</taxon>
        <taxon>fabids</taxon>
        <taxon>Rosales</taxon>
        <taxon>Rosaceae</taxon>
        <taxon>Amygdaloideae</taxon>
        <taxon>Amygdaleae</taxon>
        <taxon>Prunus</taxon>
    </lineage>
</organism>
<keyword evidence="2" id="KW-1185">Reference proteome</keyword>
<protein>
    <submittedName>
        <fullName evidence="1">Uncharacterized protein</fullName>
    </submittedName>
</protein>
<accession>A0AAD4YTR2</accession>